<dbReference type="InterPro" id="IPR032508">
    <property type="entry name" value="FecR_C"/>
</dbReference>
<keyword evidence="1" id="KW-0812">Transmembrane</keyword>
<dbReference type="GO" id="GO:0016989">
    <property type="term" value="F:sigma factor antagonist activity"/>
    <property type="evidence" value="ECO:0007669"/>
    <property type="project" value="TreeGrafter"/>
</dbReference>
<dbReference type="OrthoDB" id="710640at2"/>
<evidence type="ECO:0000259" key="2">
    <source>
        <dbReference type="Pfam" id="PF04773"/>
    </source>
</evidence>
<feature type="domain" description="Protein FecR C-terminal" evidence="3">
    <location>
        <begin position="253"/>
        <end position="319"/>
    </location>
</feature>
<evidence type="ECO:0000256" key="1">
    <source>
        <dbReference type="SAM" id="Phobius"/>
    </source>
</evidence>
<evidence type="ECO:0000313" key="4">
    <source>
        <dbReference type="EMBL" id="SCQ19901.1"/>
    </source>
</evidence>
<sequence>MKKNDYIRLSEKYIRDEATEEERERLFDWIRHNEKINRLMLKRLEQAACDVDHDTEMRMYEHIRTSILPKNKQVCLNRSWRKTIRRAAVWLLPILSAWSVYLFTSRPSSENDLLTITAPSGERAEVVLTDGSRVWINSGSTLTCDGTFNHKERRVFLKGEAYFEVQKDARYPFIVHAGEMEIEALGTSFNVNAYPDINHVSSVLLEGSIRVNAEGEEHILSENEQIIFDRSSHTLSTGKVYAADFIQWKEGNLYFENRSFDEIALTLSRVFNVEIRFSSEELRAVRFSGTLGGGSIRNALDILSLTSSMCYEMNGTTVVLYCK</sequence>
<dbReference type="PANTHER" id="PTHR30273">
    <property type="entry name" value="PERIPLASMIC SIGNAL SENSOR AND SIGMA FACTOR ACTIVATOR FECR-RELATED"/>
    <property type="match status" value="1"/>
</dbReference>
<dbReference type="InterPro" id="IPR006860">
    <property type="entry name" value="FecR"/>
</dbReference>
<feature type="transmembrane region" description="Helical" evidence="1">
    <location>
        <begin position="87"/>
        <end position="104"/>
    </location>
</feature>
<dbReference type="PIRSF" id="PIRSF018266">
    <property type="entry name" value="FecR"/>
    <property type="match status" value="1"/>
</dbReference>
<reference evidence="4 5" key="1">
    <citation type="submission" date="2016-09" db="EMBL/GenBank/DDBJ databases">
        <authorList>
            <person name="Capua I."/>
            <person name="De Benedictis P."/>
            <person name="Joannis T."/>
            <person name="Lombin L.H."/>
            <person name="Cattoli G."/>
        </authorList>
    </citation>
    <scope>NUCLEOTIDE SEQUENCE [LARGE SCALE GENOMIC DNA]</scope>
    <source>
        <strain evidence="4 5">UB20</strain>
    </source>
</reference>
<proteinExistence type="predicted"/>
<name>A0A1D3UIG2_TANFO</name>
<dbReference type="Pfam" id="PF16344">
    <property type="entry name" value="FecR_C"/>
    <property type="match status" value="1"/>
</dbReference>
<feature type="domain" description="FecR protein" evidence="2">
    <location>
        <begin position="115"/>
        <end position="209"/>
    </location>
</feature>
<dbReference type="Gene3D" id="3.55.50.30">
    <property type="match status" value="1"/>
</dbReference>
<protein>
    <submittedName>
        <fullName evidence="4">Fec operon regulator FecR</fullName>
    </submittedName>
</protein>
<accession>A0A1D3UIG2</accession>
<organism evidence="4 5">
    <name type="scientific">Tannerella forsythia</name>
    <name type="common">Bacteroides forsythus</name>
    <dbReference type="NCBI Taxonomy" id="28112"/>
    <lineage>
        <taxon>Bacteria</taxon>
        <taxon>Pseudomonadati</taxon>
        <taxon>Bacteroidota</taxon>
        <taxon>Bacteroidia</taxon>
        <taxon>Bacteroidales</taxon>
        <taxon>Tannerellaceae</taxon>
        <taxon>Tannerella</taxon>
    </lineage>
</organism>
<dbReference type="InterPro" id="IPR012373">
    <property type="entry name" value="Ferrdict_sens_TM"/>
</dbReference>
<dbReference type="PANTHER" id="PTHR30273:SF2">
    <property type="entry name" value="PROTEIN FECR"/>
    <property type="match status" value="1"/>
</dbReference>
<dbReference type="RefSeq" id="WP_074449621.1">
    <property type="nucleotide sequence ID" value="NZ_FMMM01000029.1"/>
</dbReference>
<dbReference type="EMBL" id="FMMM01000029">
    <property type="protein sequence ID" value="SCQ19901.1"/>
    <property type="molecule type" value="Genomic_DNA"/>
</dbReference>
<dbReference type="AlphaFoldDB" id="A0A1D3UIG2"/>
<dbReference type="Pfam" id="PF04773">
    <property type="entry name" value="FecR"/>
    <property type="match status" value="1"/>
</dbReference>
<evidence type="ECO:0000259" key="3">
    <source>
        <dbReference type="Pfam" id="PF16344"/>
    </source>
</evidence>
<keyword evidence="1" id="KW-0472">Membrane</keyword>
<keyword evidence="1" id="KW-1133">Transmembrane helix</keyword>
<dbReference type="Gene3D" id="2.60.120.1440">
    <property type="match status" value="1"/>
</dbReference>
<gene>
    <name evidence="4" type="ORF">TFUB20_00861</name>
</gene>
<dbReference type="Proteomes" id="UP000182057">
    <property type="component" value="Unassembled WGS sequence"/>
</dbReference>
<evidence type="ECO:0000313" key="5">
    <source>
        <dbReference type="Proteomes" id="UP000182057"/>
    </source>
</evidence>